<proteinExistence type="predicted"/>
<evidence type="ECO:0000313" key="3">
    <source>
        <dbReference type="Proteomes" id="UP000228934"/>
    </source>
</evidence>
<gene>
    <name evidence="2" type="ORF">AB205_0013560</name>
</gene>
<reference evidence="3" key="1">
    <citation type="journal article" date="2017" name="Nat. Commun.">
        <title>The North American bullfrog draft genome provides insight into hormonal regulation of long noncoding RNA.</title>
        <authorList>
            <person name="Hammond S.A."/>
            <person name="Warren R.L."/>
            <person name="Vandervalk B.P."/>
            <person name="Kucuk E."/>
            <person name="Khan H."/>
            <person name="Gibb E.A."/>
            <person name="Pandoh P."/>
            <person name="Kirk H."/>
            <person name="Zhao Y."/>
            <person name="Jones M."/>
            <person name="Mungall A.J."/>
            <person name="Coope R."/>
            <person name="Pleasance S."/>
            <person name="Moore R.A."/>
            <person name="Holt R.A."/>
            <person name="Round J.M."/>
            <person name="Ohora S."/>
            <person name="Walle B.V."/>
            <person name="Veldhoen N."/>
            <person name="Helbing C.C."/>
            <person name="Birol I."/>
        </authorList>
    </citation>
    <scope>NUCLEOTIDE SEQUENCE [LARGE SCALE GENOMIC DNA]</scope>
</reference>
<accession>A0A2G9RZK8</accession>
<keyword evidence="3" id="KW-1185">Reference proteome</keyword>
<sequence length="61" mass="6807">MADVENEQAVLVPSMTHHNDIGRFMCAYHHGTEGGWPKRTELRPINTGQKSDYSAAALRPL</sequence>
<dbReference type="EMBL" id="KV927409">
    <property type="protein sequence ID" value="PIO33245.1"/>
    <property type="molecule type" value="Genomic_DNA"/>
</dbReference>
<evidence type="ECO:0000313" key="2">
    <source>
        <dbReference type="EMBL" id="PIO33245.1"/>
    </source>
</evidence>
<dbReference type="Proteomes" id="UP000228934">
    <property type="component" value="Unassembled WGS sequence"/>
</dbReference>
<name>A0A2G9RZK8_AQUCT</name>
<organism evidence="2 3">
    <name type="scientific">Aquarana catesbeiana</name>
    <name type="common">American bullfrog</name>
    <name type="synonym">Rana catesbeiana</name>
    <dbReference type="NCBI Taxonomy" id="8400"/>
    <lineage>
        <taxon>Eukaryota</taxon>
        <taxon>Metazoa</taxon>
        <taxon>Chordata</taxon>
        <taxon>Craniata</taxon>
        <taxon>Vertebrata</taxon>
        <taxon>Euteleostomi</taxon>
        <taxon>Amphibia</taxon>
        <taxon>Batrachia</taxon>
        <taxon>Anura</taxon>
        <taxon>Neobatrachia</taxon>
        <taxon>Ranoidea</taxon>
        <taxon>Ranidae</taxon>
        <taxon>Aquarana</taxon>
    </lineage>
</organism>
<evidence type="ECO:0000256" key="1">
    <source>
        <dbReference type="SAM" id="MobiDB-lite"/>
    </source>
</evidence>
<protein>
    <submittedName>
        <fullName evidence="2">Uncharacterized protein</fullName>
    </submittedName>
</protein>
<dbReference type="AlphaFoldDB" id="A0A2G9RZK8"/>
<feature type="region of interest" description="Disordered" evidence="1">
    <location>
        <begin position="39"/>
        <end position="61"/>
    </location>
</feature>